<dbReference type="SUPFAM" id="SSF46894">
    <property type="entry name" value="C-terminal effector domain of the bipartite response regulators"/>
    <property type="match status" value="1"/>
</dbReference>
<evidence type="ECO:0000256" key="1">
    <source>
        <dbReference type="ARBA" id="ARBA00022553"/>
    </source>
</evidence>
<accession>A0ABQ4S6M0</accession>
<dbReference type="PANTHER" id="PTHR48111">
    <property type="entry name" value="REGULATOR OF RPOS"/>
    <property type="match status" value="1"/>
</dbReference>
<dbReference type="InterPro" id="IPR039420">
    <property type="entry name" value="WalR-like"/>
</dbReference>
<evidence type="ECO:0000256" key="7">
    <source>
        <dbReference type="PROSITE-ProRule" id="PRU01091"/>
    </source>
</evidence>
<dbReference type="Pfam" id="PF00486">
    <property type="entry name" value="Trans_reg_C"/>
    <property type="match status" value="1"/>
</dbReference>
<proteinExistence type="predicted"/>
<dbReference type="CDD" id="cd00383">
    <property type="entry name" value="trans_reg_C"/>
    <property type="match status" value="1"/>
</dbReference>
<feature type="domain" description="Response regulatory" evidence="8">
    <location>
        <begin position="44"/>
        <end position="157"/>
    </location>
</feature>
<keyword evidence="11" id="KW-1185">Reference proteome</keyword>
<evidence type="ECO:0000256" key="6">
    <source>
        <dbReference type="PROSITE-ProRule" id="PRU00169"/>
    </source>
</evidence>
<sequence>MSASNSGAMQFRWRPPLLDEPVGQAKRVTMASTLDAERFPEAAHVLLVEDDDGMRLLVTRILRESGFRVTGCRGGAEMWSLLPDIAVDLVLLDVMLPGVSGFDLLKALRTRGTVPVIMLSARNEEADRVLGLELGADDYVAKPFGRPELLARIRAVLRRAAIAPVPAASARPEALTFAGWRLDLRSRALADPEGAAVDLSGAEYDLLLVFLEHPGRVLGREQILEMSRGRLAAPSDRSVDTLVSRLRRKLEPPAGSAPVIKTVRGSGYMLAAKVVRA</sequence>
<dbReference type="Pfam" id="PF00072">
    <property type="entry name" value="Response_reg"/>
    <property type="match status" value="1"/>
</dbReference>
<dbReference type="InterPro" id="IPR016032">
    <property type="entry name" value="Sig_transdc_resp-reg_C-effctor"/>
</dbReference>
<dbReference type="SMART" id="SM00448">
    <property type="entry name" value="REC"/>
    <property type="match status" value="1"/>
</dbReference>
<keyword evidence="1 6" id="KW-0597">Phosphoprotein</keyword>
<evidence type="ECO:0000256" key="5">
    <source>
        <dbReference type="ARBA" id="ARBA00023163"/>
    </source>
</evidence>
<reference evidence="10" key="2">
    <citation type="submission" date="2021-08" db="EMBL/GenBank/DDBJ databases">
        <authorList>
            <person name="Tani A."/>
            <person name="Ola A."/>
            <person name="Ogura Y."/>
            <person name="Katsura K."/>
            <person name="Hayashi T."/>
        </authorList>
    </citation>
    <scope>NUCLEOTIDE SEQUENCE</scope>
    <source>
        <strain evidence="10">DSM 17168</strain>
    </source>
</reference>
<feature type="domain" description="OmpR/PhoB-type" evidence="9">
    <location>
        <begin position="172"/>
        <end position="272"/>
    </location>
</feature>
<dbReference type="Gene3D" id="1.10.10.10">
    <property type="entry name" value="Winged helix-like DNA-binding domain superfamily/Winged helix DNA-binding domain"/>
    <property type="match status" value="1"/>
</dbReference>
<dbReference type="SMART" id="SM00862">
    <property type="entry name" value="Trans_reg_C"/>
    <property type="match status" value="1"/>
</dbReference>
<feature type="DNA-binding region" description="OmpR/PhoB-type" evidence="7">
    <location>
        <begin position="172"/>
        <end position="272"/>
    </location>
</feature>
<evidence type="ECO:0000256" key="3">
    <source>
        <dbReference type="ARBA" id="ARBA00023015"/>
    </source>
</evidence>
<comment type="caution">
    <text evidence="10">The sequence shown here is derived from an EMBL/GenBank/DDBJ whole genome shotgun (WGS) entry which is preliminary data.</text>
</comment>
<dbReference type="PANTHER" id="PTHR48111:SF4">
    <property type="entry name" value="DNA-BINDING DUAL TRANSCRIPTIONAL REGULATOR OMPR"/>
    <property type="match status" value="1"/>
</dbReference>
<evidence type="ECO:0000313" key="10">
    <source>
        <dbReference type="EMBL" id="GJD98726.1"/>
    </source>
</evidence>
<dbReference type="InterPro" id="IPR011006">
    <property type="entry name" value="CheY-like_superfamily"/>
</dbReference>
<gene>
    <name evidence="10" type="primary">arcA_1</name>
    <name evidence="10" type="ORF">GMJLKIPL_0637</name>
</gene>
<dbReference type="SUPFAM" id="SSF52172">
    <property type="entry name" value="CheY-like"/>
    <property type="match status" value="1"/>
</dbReference>
<dbReference type="PROSITE" id="PS50110">
    <property type="entry name" value="RESPONSE_REGULATORY"/>
    <property type="match status" value="1"/>
</dbReference>
<keyword evidence="4 7" id="KW-0238">DNA-binding</keyword>
<dbReference type="Gene3D" id="6.10.250.690">
    <property type="match status" value="1"/>
</dbReference>
<evidence type="ECO:0000259" key="9">
    <source>
        <dbReference type="PROSITE" id="PS51755"/>
    </source>
</evidence>
<feature type="modified residue" description="4-aspartylphosphate" evidence="6">
    <location>
        <position position="93"/>
    </location>
</feature>
<name>A0ABQ4S6M0_9HYPH</name>
<reference evidence="10" key="1">
    <citation type="journal article" date="2021" name="Front. Microbiol.">
        <title>Comprehensive Comparative Genomics and Phenotyping of Methylobacterium Species.</title>
        <authorList>
            <person name="Alessa O."/>
            <person name="Ogura Y."/>
            <person name="Fujitani Y."/>
            <person name="Takami H."/>
            <person name="Hayashi T."/>
            <person name="Sahin N."/>
            <person name="Tani A."/>
        </authorList>
    </citation>
    <scope>NUCLEOTIDE SEQUENCE</scope>
    <source>
        <strain evidence="10">DSM 17168</strain>
    </source>
</reference>
<dbReference type="EMBL" id="BPQQ01000006">
    <property type="protein sequence ID" value="GJD98726.1"/>
    <property type="molecule type" value="Genomic_DNA"/>
</dbReference>
<evidence type="ECO:0000256" key="4">
    <source>
        <dbReference type="ARBA" id="ARBA00023125"/>
    </source>
</evidence>
<organism evidence="10 11">
    <name type="scientific">Methylobacterium isbiliense</name>
    <dbReference type="NCBI Taxonomy" id="315478"/>
    <lineage>
        <taxon>Bacteria</taxon>
        <taxon>Pseudomonadati</taxon>
        <taxon>Pseudomonadota</taxon>
        <taxon>Alphaproteobacteria</taxon>
        <taxon>Hyphomicrobiales</taxon>
        <taxon>Methylobacteriaceae</taxon>
        <taxon>Methylobacterium</taxon>
    </lineage>
</organism>
<dbReference type="PROSITE" id="PS51755">
    <property type="entry name" value="OMPR_PHOB"/>
    <property type="match status" value="1"/>
</dbReference>
<evidence type="ECO:0000313" key="11">
    <source>
        <dbReference type="Proteomes" id="UP001055153"/>
    </source>
</evidence>
<dbReference type="InterPro" id="IPR036388">
    <property type="entry name" value="WH-like_DNA-bd_sf"/>
</dbReference>
<protein>
    <submittedName>
        <fullName evidence="10">Aerobic respiration control protein ArcA</fullName>
    </submittedName>
</protein>
<keyword evidence="3" id="KW-0805">Transcription regulation</keyword>
<dbReference type="InterPro" id="IPR001867">
    <property type="entry name" value="OmpR/PhoB-type_DNA-bd"/>
</dbReference>
<keyword evidence="5" id="KW-0804">Transcription</keyword>
<evidence type="ECO:0000259" key="8">
    <source>
        <dbReference type="PROSITE" id="PS50110"/>
    </source>
</evidence>
<keyword evidence="2" id="KW-0902">Two-component regulatory system</keyword>
<dbReference type="Gene3D" id="3.40.50.2300">
    <property type="match status" value="1"/>
</dbReference>
<dbReference type="Proteomes" id="UP001055153">
    <property type="component" value="Unassembled WGS sequence"/>
</dbReference>
<evidence type="ECO:0000256" key="2">
    <source>
        <dbReference type="ARBA" id="ARBA00023012"/>
    </source>
</evidence>
<dbReference type="InterPro" id="IPR001789">
    <property type="entry name" value="Sig_transdc_resp-reg_receiver"/>
</dbReference>